<dbReference type="InterPro" id="IPR007502">
    <property type="entry name" value="Helicase-assoc_dom"/>
</dbReference>
<dbReference type="Proteomes" id="UP001548189">
    <property type="component" value="Unassembled WGS sequence"/>
</dbReference>
<dbReference type="SMART" id="SM00382">
    <property type="entry name" value="AAA"/>
    <property type="match status" value="1"/>
</dbReference>
<dbReference type="InterPro" id="IPR011545">
    <property type="entry name" value="DEAD/DEAH_box_helicase_dom"/>
</dbReference>
<keyword evidence="2" id="KW-1185">Reference proteome</keyword>
<evidence type="ECO:0000313" key="1">
    <source>
        <dbReference type="EMBL" id="MET1254286.1"/>
    </source>
</evidence>
<dbReference type="Pfam" id="PF11898">
    <property type="entry name" value="DUF3418"/>
    <property type="match status" value="1"/>
</dbReference>
<proteinExistence type="predicted"/>
<comment type="caution">
    <text evidence="1">The sequence shown here is derived from an EMBL/GenBank/DDBJ whole genome shotgun (WGS) entry which is preliminary data.</text>
</comment>
<dbReference type="Pfam" id="PF00271">
    <property type="entry name" value="Helicase_C"/>
    <property type="match status" value="1"/>
</dbReference>
<dbReference type="InterPro" id="IPR014001">
    <property type="entry name" value="Helicase_ATP-bd"/>
</dbReference>
<protein>
    <submittedName>
        <fullName evidence="1">ATP-dependent RNA helicase HrpA</fullName>
        <ecNumber evidence="1">3.6.4.13</ecNumber>
    </submittedName>
</protein>
<dbReference type="SUPFAM" id="SSF52540">
    <property type="entry name" value="P-loop containing nucleoside triphosphate hydrolases"/>
    <property type="match status" value="1"/>
</dbReference>
<sequence>MLSQQVQTRDIGRILSLQRDIQKRKNRNQPTEKMEQKLAQLIETSVAKTQSYQQTLGDIIIAPDLPIAEHSSEIIELLQHHQVIIVAGETGCGKTTQLPKICLLAGLGSRGVIGHTQPRRVAATSVAKRIAEEIETPLGEKVGYAIRFANKYSENTRVKIMTDGVMLTEVEHDPLLSQYEVIIIDEAHERSLNIDFLMGFIKRILPKRKELKVIITSATIDHQRFSKHFNDAPVVTVEGRSYPVEVRYRPLADNDEGQDDPLINSIVDAVDECCAESTGDILIFADGEGQIKSIIKKLKHAANNQSLSHQWDIMPLYARLSVNEQQKIFAPSNKRKIIVSTNVAETSLTVPGIIFVIDIGNARISRFSQRNKIQQLPVEKIARASADQRKGRCGRIAPGICIRLYSEEDYLQRDEFTLPEIKRTNLSAVLLRLKAMSVANIENFPFIEVPDERAWKIAHSSLYELGALDNQDVITQIGKSMATIPVDPQLARILVDNKLTAVNEMLIFCALMSVREVRERPHDKQQKADQLHQKYHQQDSDVMTAISLWSQLEEQRVALSSSQFKKWCTDNLINFLGLLEWRRVYFQLKESVTQLGQMINQKAATLEEVHRALLPGFITHIFYRSQDIYYQGVRGLKVWLHPSSLSFKQKKAWMVSAEMIETDKFYARMNAEIKPEWVEEAAPHLLKSQYHQAHWRKKRGQVVAYVNQTLLGLPIVSNRLVNYASVDEKISREIFLKEGLAEDQLAEAFPFIKANREKLAYLEAQEQKQRLNNIRIDADKLAERYAQVLPTHILSVISLKRWLKKDFKARNRLLSFTLEQLTDNATQDPESYPSQLKVKGVMLNLSYCFAPGTPEDGVSVEIPANMLNQFSERDFDWLVPGYLPEKILATIKTLPKSIRRTLIPLSETAEHCYAQLIKIDQTGKRFLDELASVLQRITGIQIQVTDFDMSAVEPHLSMKYKVPLKQTSVLQSSLNELKQQISQKKQVTSISQKQKQLFNWPDGDFLLEKTIEQQQTIRIFQGMKDCQQFVEICDYPSLVIARRAHLFGVARLLLLTHKTPLNQFYKSWPDYQQLERLNLRFGGFKELFEMLALITAKQLIFDIHPITQKSVFDKVSQQFANAFRKNLAAKLTEIMPLLKQREKIYTTLASMNTLAYQDSIDDIRNQLKALWQIESLMIADTKMAENYSRYMTAIEVRLKRITTNYPKESQSMEIWQEWSSWWRDLIQHKNRETLQVTFDEIFWMLQEFRISLFSPGVKVVGGISAKKLQVQFENLEAALDTL</sequence>
<dbReference type="InterPro" id="IPR011709">
    <property type="entry name" value="DEAD-box_helicase_OB_fold"/>
</dbReference>
<dbReference type="PROSITE" id="PS51194">
    <property type="entry name" value="HELICASE_CTER"/>
    <property type="match status" value="1"/>
</dbReference>
<gene>
    <name evidence="1" type="primary">hrpA</name>
    <name evidence="1" type="ORF">ABVT43_04000</name>
</gene>
<dbReference type="InterPro" id="IPR024590">
    <property type="entry name" value="HrpA_C"/>
</dbReference>
<dbReference type="Gene3D" id="3.40.50.300">
    <property type="entry name" value="P-loop containing nucleotide triphosphate hydrolases"/>
    <property type="match status" value="2"/>
</dbReference>
<name>A0ABV2BQR9_9GAMM</name>
<dbReference type="Gene3D" id="1.20.120.1080">
    <property type="match status" value="1"/>
</dbReference>
<dbReference type="InterPro" id="IPR010222">
    <property type="entry name" value="RNA_helicase_HrpA"/>
</dbReference>
<dbReference type="SMART" id="SM00490">
    <property type="entry name" value="HELICc"/>
    <property type="match status" value="1"/>
</dbReference>
<dbReference type="PANTHER" id="PTHR18934:SF99">
    <property type="entry name" value="ATP-DEPENDENT RNA HELICASE DHX37-RELATED"/>
    <property type="match status" value="1"/>
</dbReference>
<dbReference type="SMART" id="SM00847">
    <property type="entry name" value="HA2"/>
    <property type="match status" value="1"/>
</dbReference>
<dbReference type="SMART" id="SM00487">
    <property type="entry name" value="DEXDc"/>
    <property type="match status" value="1"/>
</dbReference>
<dbReference type="NCBIfam" id="TIGR01967">
    <property type="entry name" value="DEAH_box_HrpA"/>
    <property type="match status" value="1"/>
</dbReference>
<dbReference type="GO" id="GO:0003724">
    <property type="term" value="F:RNA helicase activity"/>
    <property type="evidence" value="ECO:0007669"/>
    <property type="project" value="UniProtKB-EC"/>
</dbReference>
<organism evidence="1 2">
    <name type="scientific">Aliikangiella maris</name>
    <dbReference type="NCBI Taxonomy" id="3162458"/>
    <lineage>
        <taxon>Bacteria</taxon>
        <taxon>Pseudomonadati</taxon>
        <taxon>Pseudomonadota</taxon>
        <taxon>Gammaproteobacteria</taxon>
        <taxon>Oceanospirillales</taxon>
        <taxon>Pleioneaceae</taxon>
        <taxon>Aliikangiella</taxon>
    </lineage>
</organism>
<accession>A0ABV2BQR9</accession>
<dbReference type="CDD" id="cd18791">
    <property type="entry name" value="SF2_C_RHA"/>
    <property type="match status" value="1"/>
</dbReference>
<dbReference type="Pfam" id="PF00270">
    <property type="entry name" value="DEAD"/>
    <property type="match status" value="1"/>
</dbReference>
<keyword evidence="1" id="KW-0378">Hydrolase</keyword>
<dbReference type="EMBL" id="JBEVCJ010000003">
    <property type="protein sequence ID" value="MET1254286.1"/>
    <property type="molecule type" value="Genomic_DNA"/>
</dbReference>
<keyword evidence="1" id="KW-0347">Helicase</keyword>
<dbReference type="InterPro" id="IPR027417">
    <property type="entry name" value="P-loop_NTPase"/>
</dbReference>
<dbReference type="PROSITE" id="PS51192">
    <property type="entry name" value="HELICASE_ATP_BIND_1"/>
    <property type="match status" value="1"/>
</dbReference>
<evidence type="ECO:0000313" key="2">
    <source>
        <dbReference type="Proteomes" id="UP001548189"/>
    </source>
</evidence>
<dbReference type="EC" id="3.6.4.13" evidence="1"/>
<dbReference type="GO" id="GO:0016787">
    <property type="term" value="F:hydrolase activity"/>
    <property type="evidence" value="ECO:0007669"/>
    <property type="project" value="UniProtKB-KW"/>
</dbReference>
<dbReference type="PANTHER" id="PTHR18934">
    <property type="entry name" value="ATP-DEPENDENT RNA HELICASE"/>
    <property type="match status" value="1"/>
</dbReference>
<reference evidence="1 2" key="1">
    <citation type="submission" date="2024-06" db="EMBL/GenBank/DDBJ databases">
        <authorList>
            <person name="Li F."/>
        </authorList>
    </citation>
    <scope>NUCLEOTIDE SEQUENCE [LARGE SCALE GENOMIC DNA]</scope>
    <source>
        <strain evidence="1 2">GXAS 311</strain>
    </source>
</reference>
<keyword evidence="1" id="KW-0067">ATP-binding</keyword>
<keyword evidence="1" id="KW-0547">Nucleotide-binding</keyword>
<dbReference type="Pfam" id="PF07717">
    <property type="entry name" value="OB_NTP_bind"/>
    <property type="match status" value="1"/>
</dbReference>
<dbReference type="InterPro" id="IPR001650">
    <property type="entry name" value="Helicase_C-like"/>
</dbReference>
<dbReference type="InterPro" id="IPR003593">
    <property type="entry name" value="AAA+_ATPase"/>
</dbReference>